<accession>L8JFM3</accession>
<dbReference type="NCBIfam" id="NF047773">
    <property type="entry name" value="phas_rel_Lepto"/>
    <property type="match status" value="1"/>
</dbReference>
<dbReference type="RefSeq" id="WP_007462364.1">
    <property type="nucleotide sequence ID" value="NZ_AMZO01000002.1"/>
</dbReference>
<dbReference type="AlphaFoldDB" id="L8JFM3"/>
<name>L8JFM3_9GAMM</name>
<gene>
    <name evidence="1" type="ORF">C942_01596</name>
</gene>
<protein>
    <submittedName>
        <fullName evidence="1">Uncharacterized protein</fullName>
    </submittedName>
</protein>
<evidence type="ECO:0000313" key="2">
    <source>
        <dbReference type="Proteomes" id="UP000011134"/>
    </source>
</evidence>
<reference evidence="1 2" key="1">
    <citation type="submission" date="2012-12" db="EMBL/GenBank/DDBJ databases">
        <title>Genome Assembly of Photobacterium sp. AK15.</title>
        <authorList>
            <person name="Khatri I."/>
            <person name="Vaidya B."/>
            <person name="Srinivas T.N.R."/>
            <person name="Subramanian S."/>
            <person name="Pinnaka A."/>
        </authorList>
    </citation>
    <scope>NUCLEOTIDE SEQUENCE [LARGE SCALE GENOMIC DNA]</scope>
    <source>
        <strain evidence="1 2">AK15</strain>
    </source>
</reference>
<keyword evidence="2" id="KW-1185">Reference proteome</keyword>
<comment type="caution">
    <text evidence="1">The sequence shown here is derived from an EMBL/GenBank/DDBJ whole genome shotgun (WGS) entry which is preliminary data.</text>
</comment>
<evidence type="ECO:0000313" key="1">
    <source>
        <dbReference type="EMBL" id="ELR67666.1"/>
    </source>
</evidence>
<dbReference type="OrthoDB" id="5815832at2"/>
<dbReference type="EMBL" id="AMZO01000002">
    <property type="protein sequence ID" value="ELR67666.1"/>
    <property type="molecule type" value="Genomic_DNA"/>
</dbReference>
<proteinExistence type="predicted"/>
<organism evidence="1 2">
    <name type="scientific">Photobacterium marinum</name>
    <dbReference type="NCBI Taxonomy" id="1056511"/>
    <lineage>
        <taxon>Bacteria</taxon>
        <taxon>Pseudomonadati</taxon>
        <taxon>Pseudomonadota</taxon>
        <taxon>Gammaproteobacteria</taxon>
        <taxon>Vibrionales</taxon>
        <taxon>Vibrionaceae</taxon>
        <taxon>Photobacterium</taxon>
    </lineage>
</organism>
<sequence>MINPVKMIGNIKSVTHMGESSVRTVILAGLGAYSTGIEQFGMAQHLVTKRLNGLVERGEAVEAETLRRVDDTKSVIMDRAGHQFNYALNKTCGIDRERLSNFETKIDQLQKAIDELAKKEK</sequence>
<dbReference type="PATRIC" id="fig|1056511.3.peg.669"/>
<dbReference type="Proteomes" id="UP000011134">
    <property type="component" value="Unassembled WGS sequence"/>
</dbReference>